<reference evidence="2 3" key="1">
    <citation type="journal article" date="2011" name="Genome Biol.">
        <title>Comparative genome sequence analysis underscores mycoparasitism as the ancestral life style of Trichoderma.</title>
        <authorList>
            <person name="Kubicek C.P."/>
            <person name="Herrera-Estrella A."/>
            <person name="Seidl-Seiboth V."/>
            <person name="Martinez D.A."/>
            <person name="Druzhinina I.S."/>
            <person name="Thon M."/>
            <person name="Zeilinger S."/>
            <person name="Casas-Flores S."/>
            <person name="Horwitz B.A."/>
            <person name="Mukherjee P.K."/>
            <person name="Mukherjee M."/>
            <person name="Kredics L."/>
            <person name="Alcaraz L.D."/>
            <person name="Aerts A."/>
            <person name="Antal Z."/>
            <person name="Atanasova L."/>
            <person name="Cervantes-Badillo M.G."/>
            <person name="Challacombe J."/>
            <person name="Chertkov O."/>
            <person name="McCluskey K."/>
            <person name="Coulpier F."/>
            <person name="Deshpande N."/>
            <person name="von Doehren H."/>
            <person name="Ebbole D.J."/>
            <person name="Esquivel-Naranjo E.U."/>
            <person name="Fekete E."/>
            <person name="Flipphi M."/>
            <person name="Glaser F."/>
            <person name="Gomez-Rodriguez E.Y."/>
            <person name="Gruber S."/>
            <person name="Han C."/>
            <person name="Henrissat B."/>
            <person name="Hermosa R."/>
            <person name="Hernandez-Onate M."/>
            <person name="Karaffa L."/>
            <person name="Kosti I."/>
            <person name="Le Crom S."/>
            <person name="Lindquist E."/>
            <person name="Lucas S."/>
            <person name="Luebeck M."/>
            <person name="Luebeck P.S."/>
            <person name="Margeot A."/>
            <person name="Metz B."/>
            <person name="Misra M."/>
            <person name="Nevalainen H."/>
            <person name="Omann M."/>
            <person name="Packer N."/>
            <person name="Perrone G."/>
            <person name="Uresti-Rivera E.E."/>
            <person name="Salamov A."/>
            <person name="Schmoll M."/>
            <person name="Seiboth B."/>
            <person name="Shapiro H."/>
            <person name="Sukno S."/>
            <person name="Tamayo-Ramos J.A."/>
            <person name="Tisch D."/>
            <person name="Wiest A."/>
            <person name="Wilkinson H.H."/>
            <person name="Zhang M."/>
            <person name="Coutinho P.M."/>
            <person name="Kenerley C.M."/>
            <person name="Monte E."/>
            <person name="Baker S.E."/>
            <person name="Grigoriev I.V."/>
        </authorList>
    </citation>
    <scope>NUCLEOTIDE SEQUENCE [LARGE SCALE GENOMIC DNA]</scope>
    <source>
        <strain evidence="3">ATCC 20476 / IMI 206040</strain>
    </source>
</reference>
<dbReference type="HOGENOM" id="CLU_1261665_0_0_1"/>
<protein>
    <submittedName>
        <fullName evidence="2">Uncharacterized protein</fullName>
    </submittedName>
</protein>
<gene>
    <name evidence="2" type="ORF">TRIATDRAFT_88909</name>
</gene>
<accession>G9NUF9</accession>
<feature type="compositionally biased region" description="Low complexity" evidence="1">
    <location>
        <begin position="18"/>
        <end position="29"/>
    </location>
</feature>
<evidence type="ECO:0000313" key="2">
    <source>
        <dbReference type="EMBL" id="EHK45690.1"/>
    </source>
</evidence>
<dbReference type="GeneID" id="25786219"/>
<evidence type="ECO:0000256" key="1">
    <source>
        <dbReference type="SAM" id="MobiDB-lite"/>
    </source>
</evidence>
<dbReference type="EMBL" id="ABDG02000023">
    <property type="protein sequence ID" value="EHK45690.1"/>
    <property type="molecule type" value="Genomic_DNA"/>
</dbReference>
<sequence length="219" mass="23998">MRTGACLAGSGPCGGTGTRATGRPRGDGALARGTCVVGEKTSVGRYFAARALEFKLSPGWLYRPISTWVQQQKRQPTPALSAAQRQHQHQQHHQQQQQHDDTTRYDTTQPVAAAAIVPHLAIAMAQHHRHRPPSRPQQRYLASHCLVCGMTKVSFVVRTQAARRVLSQIRRPRRPLYGPSYQGMATSVKVVALDLSLALALPNRAVHNEAKGLNLVPSI</sequence>
<evidence type="ECO:0000313" key="3">
    <source>
        <dbReference type="Proteomes" id="UP000005426"/>
    </source>
</evidence>
<comment type="caution">
    <text evidence="2">The sequence shown here is derived from an EMBL/GenBank/DDBJ whole genome shotgun (WGS) entry which is preliminary data.</text>
</comment>
<organism evidence="2 3">
    <name type="scientific">Hypocrea atroviridis (strain ATCC 20476 / IMI 206040)</name>
    <name type="common">Trichoderma atroviride</name>
    <dbReference type="NCBI Taxonomy" id="452589"/>
    <lineage>
        <taxon>Eukaryota</taxon>
        <taxon>Fungi</taxon>
        <taxon>Dikarya</taxon>
        <taxon>Ascomycota</taxon>
        <taxon>Pezizomycotina</taxon>
        <taxon>Sordariomycetes</taxon>
        <taxon>Hypocreomycetidae</taxon>
        <taxon>Hypocreales</taxon>
        <taxon>Hypocreaceae</taxon>
        <taxon>Trichoderma</taxon>
    </lineage>
</organism>
<dbReference type="Proteomes" id="UP000005426">
    <property type="component" value="Unassembled WGS sequence"/>
</dbReference>
<feature type="region of interest" description="Disordered" evidence="1">
    <location>
        <begin position="72"/>
        <end position="104"/>
    </location>
</feature>
<name>G9NUF9_HYPAI</name>
<dbReference type="AlphaFoldDB" id="G9NUF9"/>
<dbReference type="KEGG" id="tatv:25786219"/>
<proteinExistence type="predicted"/>
<feature type="region of interest" description="Disordered" evidence="1">
    <location>
        <begin position="1"/>
        <end position="30"/>
    </location>
</feature>
<keyword evidence="3" id="KW-1185">Reference proteome</keyword>